<dbReference type="InterPro" id="IPR037256">
    <property type="entry name" value="ASC_dom_sf"/>
</dbReference>
<dbReference type="Gene3D" id="6.20.250.60">
    <property type="match status" value="1"/>
</dbReference>
<gene>
    <name evidence="4" type="ORF">OPV22_013258</name>
</gene>
<feature type="region of interest" description="Disordered" evidence="2">
    <location>
        <begin position="1"/>
        <end position="58"/>
    </location>
</feature>
<dbReference type="PANTHER" id="PTHR46316">
    <property type="entry name" value="SNF1-RELATED PROTEIN KINASE REGULATORY SUBUNIT BETA-1"/>
    <property type="match status" value="1"/>
</dbReference>
<evidence type="ECO:0000259" key="3">
    <source>
        <dbReference type="SMART" id="SM01010"/>
    </source>
</evidence>
<dbReference type="InterPro" id="IPR043554">
    <property type="entry name" value="KINB"/>
</dbReference>
<protein>
    <recommendedName>
        <fullName evidence="3">Association with the SNF1 complex (ASC) domain-containing protein</fullName>
    </recommendedName>
</protein>
<dbReference type="InterPro" id="IPR014756">
    <property type="entry name" value="Ig_E-set"/>
</dbReference>
<evidence type="ECO:0000313" key="4">
    <source>
        <dbReference type="EMBL" id="KAJ8491537.1"/>
    </source>
</evidence>
<reference evidence="4 5" key="1">
    <citation type="submission" date="2022-12" db="EMBL/GenBank/DDBJ databases">
        <title>Chromosome-scale assembly of the Ensete ventricosum genome.</title>
        <authorList>
            <person name="Dussert Y."/>
            <person name="Stocks J."/>
            <person name="Wendawek A."/>
            <person name="Woldeyes F."/>
            <person name="Nichols R.A."/>
            <person name="Borrell J.S."/>
        </authorList>
    </citation>
    <scope>NUCLEOTIDE SEQUENCE [LARGE SCALE GENOMIC DNA]</scope>
    <source>
        <strain evidence="5">cv. Maze</strain>
        <tissue evidence="4">Seeds</tissue>
    </source>
</reference>
<dbReference type="Pfam" id="PF16561">
    <property type="entry name" value="AMPK1_CBM"/>
    <property type="match status" value="1"/>
</dbReference>
<evidence type="ECO:0000256" key="2">
    <source>
        <dbReference type="SAM" id="MobiDB-lite"/>
    </source>
</evidence>
<proteinExistence type="inferred from homology"/>
<evidence type="ECO:0000313" key="5">
    <source>
        <dbReference type="Proteomes" id="UP001222027"/>
    </source>
</evidence>
<dbReference type="Pfam" id="PF04739">
    <property type="entry name" value="AMPKBI"/>
    <property type="match status" value="1"/>
</dbReference>
<accession>A0AAV8R4Y9</accession>
<comment type="caution">
    <text evidence="4">The sequence shown here is derived from an EMBL/GenBank/DDBJ whole genome shotgun (WGS) entry which is preliminary data.</text>
</comment>
<dbReference type="Proteomes" id="UP001222027">
    <property type="component" value="Unassembled WGS sequence"/>
</dbReference>
<dbReference type="SUPFAM" id="SSF160219">
    <property type="entry name" value="AMPKBI-like"/>
    <property type="match status" value="1"/>
</dbReference>
<dbReference type="PANTHER" id="PTHR46316:SF9">
    <property type="entry name" value="SNF1-RELATED PROTEIN KINASE REGULATORY SUBUNIT BETA-1"/>
    <property type="match status" value="1"/>
</dbReference>
<dbReference type="InterPro" id="IPR006828">
    <property type="entry name" value="ASC_dom"/>
</dbReference>
<dbReference type="InterPro" id="IPR032640">
    <property type="entry name" value="AMPK1_CBM"/>
</dbReference>
<organism evidence="4 5">
    <name type="scientific">Ensete ventricosum</name>
    <name type="common">Abyssinian banana</name>
    <name type="synonym">Musa ensete</name>
    <dbReference type="NCBI Taxonomy" id="4639"/>
    <lineage>
        <taxon>Eukaryota</taxon>
        <taxon>Viridiplantae</taxon>
        <taxon>Streptophyta</taxon>
        <taxon>Embryophyta</taxon>
        <taxon>Tracheophyta</taxon>
        <taxon>Spermatophyta</taxon>
        <taxon>Magnoliopsida</taxon>
        <taxon>Liliopsida</taxon>
        <taxon>Zingiberales</taxon>
        <taxon>Musaceae</taxon>
        <taxon>Ensete</taxon>
    </lineage>
</organism>
<dbReference type="CDD" id="cd02859">
    <property type="entry name" value="E_set_AMPKbeta_like_N"/>
    <property type="match status" value="1"/>
</dbReference>
<dbReference type="SUPFAM" id="SSF81296">
    <property type="entry name" value="E set domains"/>
    <property type="match status" value="1"/>
</dbReference>
<name>A0AAV8R4Y9_ENSVE</name>
<evidence type="ECO:0000256" key="1">
    <source>
        <dbReference type="ARBA" id="ARBA00010926"/>
    </source>
</evidence>
<dbReference type="AlphaFoldDB" id="A0AAV8R4Y9"/>
<dbReference type="SMART" id="SM01010">
    <property type="entry name" value="AMPKBI"/>
    <property type="match status" value="1"/>
</dbReference>
<feature type="domain" description="Association with the SNF1 complex (ASC)" evidence="3">
    <location>
        <begin position="193"/>
        <end position="279"/>
    </location>
</feature>
<dbReference type="Gene3D" id="2.60.40.10">
    <property type="entry name" value="Immunoglobulins"/>
    <property type="match status" value="1"/>
</dbReference>
<comment type="similarity">
    <text evidence="1">Belongs to the 5'-AMP-activated protein kinase beta subunit family.</text>
</comment>
<dbReference type="EMBL" id="JAQQAF010000004">
    <property type="protein sequence ID" value="KAJ8491537.1"/>
    <property type="molecule type" value="Genomic_DNA"/>
</dbReference>
<keyword evidence="5" id="KW-1185">Reference proteome</keyword>
<dbReference type="GO" id="GO:0009507">
    <property type="term" value="C:chloroplast"/>
    <property type="evidence" value="ECO:0007669"/>
    <property type="project" value="UniProtKB-ARBA"/>
</dbReference>
<dbReference type="InterPro" id="IPR013783">
    <property type="entry name" value="Ig-like_fold"/>
</dbReference>
<sequence>MGNVSGRDGVEDGGDDDASVRSRSDADPGSTPVRRVRSVDSVESWPPESPGRSRSPLMFAPQVPVPPLHGAADAAPVFNQLWMNEPDQLSDGPLEKGIPTLITWNRGGNVVLVEGSWDNWTSRKHLQRSGNDHAVLMVLPSGVYQYKFIVDGQLKYIPDLPFVSDETGNITNLLDVHDYVPENVESITEFDLPPSPDSSYSWSLTDEDFAKEPPLVPSQLHLTVLGMHNADDEAPPKPPHVVLNHLFIEKGSSSQSMVALGLSNRFQSKYVTVVLYKPVRR</sequence>